<name>A0A1X0BAG6_9MYCO</name>
<dbReference type="AlphaFoldDB" id="A0A1X0BAG6"/>
<organism evidence="2 3">
    <name type="scientific">Mycobacterium aquaticum</name>
    <dbReference type="NCBI Taxonomy" id="1927124"/>
    <lineage>
        <taxon>Bacteria</taxon>
        <taxon>Bacillati</taxon>
        <taxon>Actinomycetota</taxon>
        <taxon>Actinomycetes</taxon>
        <taxon>Mycobacteriales</taxon>
        <taxon>Mycobacteriaceae</taxon>
        <taxon>Mycobacterium</taxon>
    </lineage>
</organism>
<keyword evidence="3" id="KW-1185">Reference proteome</keyword>
<feature type="compositionally biased region" description="Polar residues" evidence="1">
    <location>
        <begin position="11"/>
        <end position="20"/>
    </location>
</feature>
<dbReference type="Proteomes" id="UP000192448">
    <property type="component" value="Unassembled WGS sequence"/>
</dbReference>
<evidence type="ECO:0000256" key="1">
    <source>
        <dbReference type="SAM" id="MobiDB-lite"/>
    </source>
</evidence>
<dbReference type="EMBL" id="MVHF01000002">
    <property type="protein sequence ID" value="ORA39209.1"/>
    <property type="molecule type" value="Genomic_DNA"/>
</dbReference>
<reference evidence="2 3" key="1">
    <citation type="submission" date="2017-02" db="EMBL/GenBank/DDBJ databases">
        <title>The new phylogeny of genus Mycobacterium.</title>
        <authorList>
            <person name="Tortoli E."/>
            <person name="Trovato A."/>
            <person name="Cirillo D.M."/>
        </authorList>
    </citation>
    <scope>NUCLEOTIDE SEQUENCE [LARGE SCALE GENOMIC DNA]</scope>
    <source>
        <strain evidence="2 3">RW6</strain>
    </source>
</reference>
<dbReference type="Pfam" id="PF12587">
    <property type="entry name" value="DUF3761"/>
    <property type="match status" value="1"/>
</dbReference>
<dbReference type="InterPro" id="IPR022236">
    <property type="entry name" value="DUF3761"/>
</dbReference>
<proteinExistence type="predicted"/>
<protein>
    <recommendedName>
        <fullName evidence="4">DUF3761 domain-containing protein</fullName>
    </recommendedName>
</protein>
<dbReference type="OrthoDB" id="4751721at2"/>
<feature type="region of interest" description="Disordered" evidence="1">
    <location>
        <begin position="1"/>
        <end position="23"/>
    </location>
</feature>
<sequence>MTAICQDGSDSHSQSAQGTCSHHGGVTEWCPCAGLASRPTNGIPVPTATLNRIAVSRLQFPLPPDVPEPCGTAGSQAAADSVAVNQWNFATSDVLRRTYLVT</sequence>
<dbReference type="STRING" id="1927124.BST13_02790"/>
<evidence type="ECO:0000313" key="3">
    <source>
        <dbReference type="Proteomes" id="UP000192448"/>
    </source>
</evidence>
<gene>
    <name evidence="2" type="ORF">BST13_02790</name>
</gene>
<comment type="caution">
    <text evidence="2">The sequence shown here is derived from an EMBL/GenBank/DDBJ whole genome shotgun (WGS) entry which is preliminary data.</text>
</comment>
<accession>A0A1X0BAG6</accession>
<evidence type="ECO:0008006" key="4">
    <source>
        <dbReference type="Google" id="ProtNLM"/>
    </source>
</evidence>
<evidence type="ECO:0000313" key="2">
    <source>
        <dbReference type="EMBL" id="ORA39209.1"/>
    </source>
</evidence>